<evidence type="ECO:0000313" key="1">
    <source>
        <dbReference type="EMBL" id="QJA68030.1"/>
    </source>
</evidence>
<dbReference type="EMBL" id="MT141579">
    <property type="protein sequence ID" value="QJA68030.1"/>
    <property type="molecule type" value="Genomic_DNA"/>
</dbReference>
<sequence>MQPKNVLCLSLRFSKPDEIDEVMDLSRDCKGYTKSDIYLAGLRYIAGMNRKGKSLVN</sequence>
<protein>
    <submittedName>
        <fullName evidence="1">Uncharacterized protein</fullName>
    </submittedName>
</protein>
<name>A0A6M3JDS8_9ZZZZ</name>
<gene>
    <name evidence="1" type="ORF">MM415A10826_0005</name>
</gene>
<proteinExistence type="predicted"/>
<reference evidence="1" key="1">
    <citation type="submission" date="2020-03" db="EMBL/GenBank/DDBJ databases">
        <title>The deep terrestrial virosphere.</title>
        <authorList>
            <person name="Holmfeldt K."/>
            <person name="Nilsson E."/>
            <person name="Simone D."/>
            <person name="Lopez-Fernandez M."/>
            <person name="Wu X."/>
            <person name="de Brujin I."/>
            <person name="Lundin D."/>
            <person name="Andersson A."/>
            <person name="Bertilsson S."/>
            <person name="Dopson M."/>
        </authorList>
    </citation>
    <scope>NUCLEOTIDE SEQUENCE</scope>
    <source>
        <strain evidence="1">MM415A10826</strain>
    </source>
</reference>
<accession>A0A6M3JDS8</accession>
<organism evidence="1">
    <name type="scientific">viral metagenome</name>
    <dbReference type="NCBI Taxonomy" id="1070528"/>
    <lineage>
        <taxon>unclassified sequences</taxon>
        <taxon>metagenomes</taxon>
        <taxon>organismal metagenomes</taxon>
    </lineage>
</organism>
<dbReference type="AlphaFoldDB" id="A0A6M3JDS8"/>